<keyword evidence="3 5" id="KW-1133">Transmembrane helix</keyword>
<keyword evidence="4 5" id="KW-0472">Membrane</keyword>
<keyword evidence="7" id="KW-1185">Reference proteome</keyword>
<dbReference type="AlphaFoldDB" id="A0A7Y0ABV4"/>
<sequence>MDVTTLLGTSAAVITTAGYVPQAYQTIRTRSTASLSLSAYLLLTAGTALWTTYGIVAGNWPIIVSNGITAALAAIILVLKLTAKPSEEPVADGGHPTK</sequence>
<name>A0A7Y0ABV4_9BACT</name>
<accession>A0A7Y0ABV4</accession>
<evidence type="ECO:0000256" key="4">
    <source>
        <dbReference type="ARBA" id="ARBA00023136"/>
    </source>
</evidence>
<proteinExistence type="predicted"/>
<comment type="caution">
    <text evidence="6">The sequence shown here is derived from an EMBL/GenBank/DDBJ whole genome shotgun (WGS) entry which is preliminary data.</text>
</comment>
<dbReference type="Pfam" id="PF04193">
    <property type="entry name" value="PQ-loop"/>
    <property type="match status" value="1"/>
</dbReference>
<reference evidence="6 7" key="1">
    <citation type="submission" date="2020-04" db="EMBL/GenBank/DDBJ databases">
        <title>Hymenobacter polaris sp. nov., isolated from Arctic soil.</title>
        <authorList>
            <person name="Dahal R.H."/>
        </authorList>
    </citation>
    <scope>NUCLEOTIDE SEQUENCE [LARGE SCALE GENOMIC DNA]</scope>
    <source>
        <strain evidence="6 7">RP-2-7</strain>
    </source>
</reference>
<evidence type="ECO:0000256" key="2">
    <source>
        <dbReference type="ARBA" id="ARBA00022692"/>
    </source>
</evidence>
<dbReference type="EMBL" id="JABBGH010000001">
    <property type="protein sequence ID" value="NML64463.1"/>
    <property type="molecule type" value="Genomic_DNA"/>
</dbReference>
<organism evidence="6 7">
    <name type="scientific">Hymenobacter polaris</name>
    <dbReference type="NCBI Taxonomy" id="2682546"/>
    <lineage>
        <taxon>Bacteria</taxon>
        <taxon>Pseudomonadati</taxon>
        <taxon>Bacteroidota</taxon>
        <taxon>Cytophagia</taxon>
        <taxon>Cytophagales</taxon>
        <taxon>Hymenobacteraceae</taxon>
        <taxon>Hymenobacter</taxon>
    </lineage>
</organism>
<feature type="transmembrane region" description="Helical" evidence="5">
    <location>
        <begin position="62"/>
        <end position="79"/>
    </location>
</feature>
<protein>
    <submittedName>
        <fullName evidence="6">SemiSWEET transporter</fullName>
    </submittedName>
</protein>
<feature type="transmembrane region" description="Helical" evidence="5">
    <location>
        <begin position="37"/>
        <end position="56"/>
    </location>
</feature>
<dbReference type="Proteomes" id="UP000559626">
    <property type="component" value="Unassembled WGS sequence"/>
</dbReference>
<comment type="subcellular location">
    <subcellularLocation>
        <location evidence="1">Membrane</location>
        <topology evidence="1">Multi-pass membrane protein</topology>
    </subcellularLocation>
</comment>
<dbReference type="RefSeq" id="WP_169529759.1">
    <property type="nucleotide sequence ID" value="NZ_JABBGH010000001.1"/>
</dbReference>
<dbReference type="InterPro" id="IPR006603">
    <property type="entry name" value="PQ-loop_rpt"/>
</dbReference>
<evidence type="ECO:0000313" key="6">
    <source>
        <dbReference type="EMBL" id="NML64463.1"/>
    </source>
</evidence>
<dbReference type="NCBIfam" id="NF037968">
    <property type="entry name" value="SemiSWEET_2"/>
    <property type="match status" value="1"/>
</dbReference>
<evidence type="ECO:0000313" key="7">
    <source>
        <dbReference type="Proteomes" id="UP000559626"/>
    </source>
</evidence>
<dbReference type="GO" id="GO:0016020">
    <property type="term" value="C:membrane"/>
    <property type="evidence" value="ECO:0007669"/>
    <property type="project" value="UniProtKB-SubCell"/>
</dbReference>
<dbReference type="InterPro" id="IPR047662">
    <property type="entry name" value="SemiSWEET"/>
</dbReference>
<gene>
    <name evidence="6" type="ORF">HHL22_04525</name>
</gene>
<dbReference type="GO" id="GO:0051119">
    <property type="term" value="F:sugar transmembrane transporter activity"/>
    <property type="evidence" value="ECO:0007669"/>
    <property type="project" value="InterPro"/>
</dbReference>
<dbReference type="Gene3D" id="1.20.1280.290">
    <property type="match status" value="1"/>
</dbReference>
<evidence type="ECO:0000256" key="3">
    <source>
        <dbReference type="ARBA" id="ARBA00022989"/>
    </source>
</evidence>
<evidence type="ECO:0000256" key="1">
    <source>
        <dbReference type="ARBA" id="ARBA00004141"/>
    </source>
</evidence>
<evidence type="ECO:0000256" key="5">
    <source>
        <dbReference type="SAM" id="Phobius"/>
    </source>
</evidence>
<keyword evidence="2 5" id="KW-0812">Transmembrane</keyword>